<feature type="transmembrane region" description="Helical" evidence="5">
    <location>
        <begin position="6"/>
        <end position="25"/>
    </location>
</feature>
<evidence type="ECO:0000256" key="3">
    <source>
        <dbReference type="ARBA" id="ARBA00022989"/>
    </source>
</evidence>
<feature type="transmembrane region" description="Helical" evidence="5">
    <location>
        <begin position="217"/>
        <end position="236"/>
    </location>
</feature>
<evidence type="ECO:0000256" key="1">
    <source>
        <dbReference type="ARBA" id="ARBA00004370"/>
    </source>
</evidence>
<evidence type="ECO:0000313" key="7">
    <source>
        <dbReference type="Proteomes" id="UP000095287"/>
    </source>
</evidence>
<evidence type="ECO:0000259" key="6">
    <source>
        <dbReference type="PROSITE" id="PS50262"/>
    </source>
</evidence>
<name>A0A1I7YJE5_9BILA</name>
<proteinExistence type="predicted"/>
<protein>
    <submittedName>
        <fullName evidence="8">G_PROTEIN_RECEP_F1_2 domain-containing protein</fullName>
    </submittedName>
</protein>
<feature type="transmembrane region" description="Helical" evidence="5">
    <location>
        <begin position="121"/>
        <end position="140"/>
    </location>
</feature>
<keyword evidence="4 5" id="KW-0472">Membrane</keyword>
<dbReference type="CDD" id="cd00637">
    <property type="entry name" value="7tm_classA_rhodopsin-like"/>
    <property type="match status" value="1"/>
</dbReference>
<feature type="transmembrane region" description="Helical" evidence="5">
    <location>
        <begin position="79"/>
        <end position="100"/>
    </location>
</feature>
<dbReference type="Gene3D" id="1.20.1070.10">
    <property type="entry name" value="Rhodopsin 7-helix transmembrane proteins"/>
    <property type="match status" value="1"/>
</dbReference>
<dbReference type="InterPro" id="IPR019430">
    <property type="entry name" value="7TM_GPCR_serpentine_rcpt_Srx"/>
</dbReference>
<feature type="domain" description="G-protein coupled receptors family 1 profile" evidence="6">
    <location>
        <begin position="83"/>
        <end position="186"/>
    </location>
</feature>
<sequence>MSSLSTGCAVFFMSCIGLIVHYAIFHKVVFKGLFGKIFGSLWLSREVAYLIQKCGLICCVAPGLIIYGDMDNAPVPIKWFSQLIILFAYVSIFSNFLIAANRCCIVYFPLKYKRIFSKERTRCLVLIFWALAVFPTVPSFVQQPKYIRTLCGASRELLDLSVATTSYAITFVVDVFTYRKVLIVLKIVAQQLVSIMCVAIFNTTYFFASVWPRREHFALIGWTASSVLDGIVVVLFTPNFFDHRHLLATTSKNTLKNVSKNIPEK</sequence>
<dbReference type="InterPro" id="IPR017452">
    <property type="entry name" value="GPCR_Rhodpsn_7TM"/>
</dbReference>
<feature type="transmembrane region" description="Helical" evidence="5">
    <location>
        <begin position="46"/>
        <end position="67"/>
    </location>
</feature>
<dbReference type="GO" id="GO:0016020">
    <property type="term" value="C:membrane"/>
    <property type="evidence" value="ECO:0007669"/>
    <property type="project" value="UniProtKB-SubCell"/>
</dbReference>
<dbReference type="PROSITE" id="PS50262">
    <property type="entry name" value="G_PROTEIN_RECEP_F1_2"/>
    <property type="match status" value="1"/>
</dbReference>
<keyword evidence="7" id="KW-1185">Reference proteome</keyword>
<keyword evidence="2 5" id="KW-0812">Transmembrane</keyword>
<reference evidence="8" key="1">
    <citation type="submission" date="2016-11" db="UniProtKB">
        <authorList>
            <consortium name="WormBaseParasite"/>
        </authorList>
    </citation>
    <scope>IDENTIFICATION</scope>
</reference>
<dbReference type="AlphaFoldDB" id="A0A1I7YJE5"/>
<evidence type="ECO:0000313" key="8">
    <source>
        <dbReference type="WBParaSite" id="L893_g1698.t1"/>
    </source>
</evidence>
<dbReference type="Pfam" id="PF10328">
    <property type="entry name" value="7TM_GPCR_Srx"/>
    <property type="match status" value="1"/>
</dbReference>
<dbReference type="Proteomes" id="UP000095287">
    <property type="component" value="Unplaced"/>
</dbReference>
<dbReference type="PANTHER" id="PTHR23017:SF3">
    <property type="entry name" value="G-PROTEIN COUPLED RECEPTORS FAMILY 1 PROFILE DOMAIN-CONTAINING PROTEIN"/>
    <property type="match status" value="1"/>
</dbReference>
<comment type="subcellular location">
    <subcellularLocation>
        <location evidence="1">Membrane</location>
    </subcellularLocation>
</comment>
<dbReference type="PROSITE" id="PS00237">
    <property type="entry name" value="G_PROTEIN_RECEP_F1_1"/>
    <property type="match status" value="1"/>
</dbReference>
<keyword evidence="3 5" id="KW-1133">Transmembrane helix</keyword>
<dbReference type="GO" id="GO:0004930">
    <property type="term" value="F:G protein-coupled receptor activity"/>
    <property type="evidence" value="ECO:0007669"/>
    <property type="project" value="InterPro"/>
</dbReference>
<dbReference type="PANTHER" id="PTHR23017">
    <property type="entry name" value="SERPENTINE RECEPTOR, CLASS X"/>
    <property type="match status" value="1"/>
</dbReference>
<dbReference type="SUPFAM" id="SSF81321">
    <property type="entry name" value="Family A G protein-coupled receptor-like"/>
    <property type="match status" value="1"/>
</dbReference>
<evidence type="ECO:0000256" key="4">
    <source>
        <dbReference type="ARBA" id="ARBA00023136"/>
    </source>
</evidence>
<evidence type="ECO:0000256" key="5">
    <source>
        <dbReference type="SAM" id="Phobius"/>
    </source>
</evidence>
<evidence type="ECO:0000256" key="2">
    <source>
        <dbReference type="ARBA" id="ARBA00022692"/>
    </source>
</evidence>
<dbReference type="InterPro" id="IPR000276">
    <property type="entry name" value="GPCR_Rhodpsn"/>
</dbReference>
<feature type="transmembrane region" description="Helical" evidence="5">
    <location>
        <begin position="191"/>
        <end position="211"/>
    </location>
</feature>
<organism evidence="7 8">
    <name type="scientific">Steinernema glaseri</name>
    <dbReference type="NCBI Taxonomy" id="37863"/>
    <lineage>
        <taxon>Eukaryota</taxon>
        <taxon>Metazoa</taxon>
        <taxon>Ecdysozoa</taxon>
        <taxon>Nematoda</taxon>
        <taxon>Chromadorea</taxon>
        <taxon>Rhabditida</taxon>
        <taxon>Tylenchina</taxon>
        <taxon>Panagrolaimomorpha</taxon>
        <taxon>Strongyloidoidea</taxon>
        <taxon>Steinernematidae</taxon>
        <taxon>Steinernema</taxon>
    </lineage>
</organism>
<dbReference type="WBParaSite" id="L893_g1698.t1">
    <property type="protein sequence ID" value="L893_g1698.t1"/>
    <property type="gene ID" value="L893_g1698"/>
</dbReference>
<accession>A0A1I7YJE5</accession>